<dbReference type="RefSeq" id="WP_166321687.1">
    <property type="nucleotide sequence ID" value="NZ_CP049934.1"/>
</dbReference>
<dbReference type="AlphaFoldDB" id="A0A6G8FGE1"/>
<keyword evidence="3" id="KW-1185">Reference proteome</keyword>
<sequence>MTATLDIEEGLTAQEAWLILADDVLWTLAEFLPKLSREAKREITDQLGYIGGATALGTSLLRQPGPPQTTSTQKTKSRSLHKPLDRPKYRMSLI</sequence>
<organism evidence="2 3">
    <name type="scientific">Leucobacter insecticola</name>
    <dbReference type="NCBI Taxonomy" id="2714934"/>
    <lineage>
        <taxon>Bacteria</taxon>
        <taxon>Bacillati</taxon>
        <taxon>Actinomycetota</taxon>
        <taxon>Actinomycetes</taxon>
        <taxon>Micrococcales</taxon>
        <taxon>Microbacteriaceae</taxon>
        <taxon>Leucobacter</taxon>
    </lineage>
</organism>
<dbReference type="KEGG" id="lins:G7067_02400"/>
<evidence type="ECO:0000256" key="1">
    <source>
        <dbReference type="SAM" id="MobiDB-lite"/>
    </source>
</evidence>
<protein>
    <submittedName>
        <fullName evidence="2">Uncharacterized protein</fullName>
    </submittedName>
</protein>
<name>A0A6G8FGE1_9MICO</name>
<evidence type="ECO:0000313" key="2">
    <source>
        <dbReference type="EMBL" id="QIM15520.1"/>
    </source>
</evidence>
<reference evidence="2 3" key="1">
    <citation type="submission" date="2020-03" db="EMBL/GenBank/DDBJ databases">
        <title>Leucobacter sp. nov., isolated from beetles.</title>
        <authorList>
            <person name="Hyun D.-W."/>
            <person name="Bae J.-W."/>
        </authorList>
    </citation>
    <scope>NUCLEOTIDE SEQUENCE [LARGE SCALE GENOMIC DNA]</scope>
    <source>
        <strain evidence="2 3">HDW9B</strain>
    </source>
</reference>
<gene>
    <name evidence="2" type="ORF">G7067_02400</name>
</gene>
<evidence type="ECO:0000313" key="3">
    <source>
        <dbReference type="Proteomes" id="UP000501387"/>
    </source>
</evidence>
<proteinExistence type="predicted"/>
<dbReference type="Proteomes" id="UP000501387">
    <property type="component" value="Chromosome"/>
</dbReference>
<dbReference type="EMBL" id="CP049934">
    <property type="protein sequence ID" value="QIM15520.1"/>
    <property type="molecule type" value="Genomic_DNA"/>
</dbReference>
<feature type="region of interest" description="Disordered" evidence="1">
    <location>
        <begin position="58"/>
        <end position="94"/>
    </location>
</feature>
<accession>A0A6G8FGE1</accession>